<dbReference type="PANTHER" id="PTHR32331">
    <property type="entry name" value="UPF0313 PROTEIN YGIQ"/>
    <property type="match status" value="1"/>
</dbReference>
<keyword evidence="1" id="KW-0004">4Fe-4S</keyword>
<evidence type="ECO:0000256" key="3">
    <source>
        <dbReference type="ARBA" id="ARBA00022723"/>
    </source>
</evidence>
<dbReference type="GO" id="GO:0051539">
    <property type="term" value="F:4 iron, 4 sulfur cluster binding"/>
    <property type="evidence" value="ECO:0007669"/>
    <property type="project" value="UniProtKB-KW"/>
</dbReference>
<evidence type="ECO:0000256" key="4">
    <source>
        <dbReference type="ARBA" id="ARBA00023004"/>
    </source>
</evidence>
<dbReference type="PANTHER" id="PTHR32331:SF0">
    <property type="entry name" value="UPF0313 PROTEIN YGIQ"/>
    <property type="match status" value="1"/>
</dbReference>
<evidence type="ECO:0000313" key="9">
    <source>
        <dbReference type="Proteomes" id="UP000310719"/>
    </source>
</evidence>
<feature type="region of interest" description="Disordered" evidence="6">
    <location>
        <begin position="76"/>
        <end position="99"/>
    </location>
</feature>
<keyword evidence="2" id="KW-0949">S-adenosyl-L-methionine</keyword>
<organism evidence="8 9">
    <name type="scientific">Leclercia adecarboxylata</name>
    <dbReference type="NCBI Taxonomy" id="83655"/>
    <lineage>
        <taxon>Bacteria</taxon>
        <taxon>Pseudomonadati</taxon>
        <taxon>Pseudomonadota</taxon>
        <taxon>Gammaproteobacteria</taxon>
        <taxon>Enterobacterales</taxon>
        <taxon>Enterobacteriaceae</taxon>
        <taxon>Leclercia</taxon>
    </lineage>
</organism>
<evidence type="ECO:0000256" key="6">
    <source>
        <dbReference type="SAM" id="MobiDB-lite"/>
    </source>
</evidence>
<feature type="domain" description="UPF0313" evidence="7">
    <location>
        <begin position="1"/>
        <end position="68"/>
    </location>
</feature>
<protein>
    <submittedName>
        <fullName evidence="8">Uncharacterized radical SAM protein YgiQ</fullName>
    </submittedName>
</protein>
<evidence type="ECO:0000256" key="2">
    <source>
        <dbReference type="ARBA" id="ARBA00022691"/>
    </source>
</evidence>
<keyword evidence="4" id="KW-0408">Iron</keyword>
<evidence type="ECO:0000256" key="1">
    <source>
        <dbReference type="ARBA" id="ARBA00022485"/>
    </source>
</evidence>
<accession>A0A4U9IR48</accession>
<dbReference type="InterPro" id="IPR022946">
    <property type="entry name" value="UPF0313"/>
</dbReference>
<dbReference type="AlphaFoldDB" id="A0A4U9IR48"/>
<gene>
    <name evidence="8" type="ORF">NCTC13032_06330</name>
</gene>
<keyword evidence="3" id="KW-0479">Metal-binding</keyword>
<dbReference type="Pfam" id="PF08497">
    <property type="entry name" value="Radical_SAM_N"/>
    <property type="match status" value="1"/>
</dbReference>
<evidence type="ECO:0000259" key="7">
    <source>
        <dbReference type="Pfam" id="PF08497"/>
    </source>
</evidence>
<dbReference type="EMBL" id="LR590464">
    <property type="protein sequence ID" value="VTP79395.1"/>
    <property type="molecule type" value="Genomic_DNA"/>
</dbReference>
<proteinExistence type="predicted"/>
<evidence type="ECO:0000256" key="5">
    <source>
        <dbReference type="ARBA" id="ARBA00023014"/>
    </source>
</evidence>
<dbReference type="InterPro" id="IPR013704">
    <property type="entry name" value="UPF0313_N"/>
</dbReference>
<dbReference type="Proteomes" id="UP000310719">
    <property type="component" value="Chromosome"/>
</dbReference>
<reference evidence="8 9" key="1">
    <citation type="submission" date="2019-05" db="EMBL/GenBank/DDBJ databases">
        <authorList>
            <consortium name="Pathogen Informatics"/>
        </authorList>
    </citation>
    <scope>NUCLEOTIDE SEQUENCE [LARGE SCALE GENOMIC DNA]</scope>
    <source>
        <strain evidence="8 9">NCTC13032</strain>
    </source>
</reference>
<sequence>MSREEMDQLGWDSCDIILVTGDAYVDHPSFGMAICGRMLEAQGFRVGIIAQPDWNSKEDFMRLGKPKPVLWRHRGQHGLDDQPLHCRPQTASRRRLHPR</sequence>
<name>A0A4U9IR48_9ENTR</name>
<dbReference type="GO" id="GO:0046872">
    <property type="term" value="F:metal ion binding"/>
    <property type="evidence" value="ECO:0007669"/>
    <property type="project" value="UniProtKB-KW"/>
</dbReference>
<keyword evidence="5" id="KW-0411">Iron-sulfur</keyword>
<evidence type="ECO:0000313" key="8">
    <source>
        <dbReference type="EMBL" id="VTP79395.1"/>
    </source>
</evidence>